<protein>
    <submittedName>
        <fullName evidence="2">Uncharacterized protein</fullName>
    </submittedName>
</protein>
<feature type="chain" id="PRO_5037202516" evidence="1">
    <location>
        <begin position="20"/>
        <end position="125"/>
    </location>
</feature>
<feature type="signal peptide" evidence="1">
    <location>
        <begin position="1"/>
        <end position="19"/>
    </location>
</feature>
<dbReference type="AlphaFoldDB" id="A0A974E3C2"/>
<organism evidence="2 3">
    <name type="scientific">Xenopus laevis</name>
    <name type="common">African clawed frog</name>
    <dbReference type="NCBI Taxonomy" id="8355"/>
    <lineage>
        <taxon>Eukaryota</taxon>
        <taxon>Metazoa</taxon>
        <taxon>Chordata</taxon>
        <taxon>Craniata</taxon>
        <taxon>Vertebrata</taxon>
        <taxon>Euteleostomi</taxon>
        <taxon>Amphibia</taxon>
        <taxon>Batrachia</taxon>
        <taxon>Anura</taxon>
        <taxon>Pipoidea</taxon>
        <taxon>Pipidae</taxon>
        <taxon>Xenopodinae</taxon>
        <taxon>Xenopus</taxon>
        <taxon>Xenopus</taxon>
    </lineage>
</organism>
<dbReference type="EMBL" id="CM004466">
    <property type="protein sequence ID" value="OCU02476.1"/>
    <property type="molecule type" value="Genomic_DNA"/>
</dbReference>
<proteinExistence type="predicted"/>
<name>A0A974E3C2_XENLA</name>
<evidence type="ECO:0000313" key="2">
    <source>
        <dbReference type="EMBL" id="OCU02476.1"/>
    </source>
</evidence>
<evidence type="ECO:0000313" key="3">
    <source>
        <dbReference type="Proteomes" id="UP000694892"/>
    </source>
</evidence>
<evidence type="ECO:0000256" key="1">
    <source>
        <dbReference type="SAM" id="SignalP"/>
    </source>
</evidence>
<gene>
    <name evidence="2" type="ORF">XELAEV_18008240mg</name>
</gene>
<accession>A0A974E3C2</accession>
<sequence length="125" mass="14477">MKHLSIAFVTISQFYLALSFLVPTNLEDTFLFNHKHLLHQIKKDLSDWAWLNLSWFGRASEIKIIVLHCLCYPSITVPVPDPHLFLYKTQKLFMKFLEDPKSVRISTLQSRGGLGFPDKNSKTTL</sequence>
<reference evidence="3" key="1">
    <citation type="journal article" date="2016" name="Nature">
        <title>Genome evolution in the allotetraploid frog Xenopus laevis.</title>
        <authorList>
            <person name="Session A.M."/>
            <person name="Uno Y."/>
            <person name="Kwon T."/>
            <person name="Chapman J.A."/>
            <person name="Toyoda A."/>
            <person name="Takahashi S."/>
            <person name="Fukui A."/>
            <person name="Hikosaka A."/>
            <person name="Suzuki A."/>
            <person name="Kondo M."/>
            <person name="van Heeringen S.J."/>
            <person name="Quigley I."/>
            <person name="Heinz S."/>
            <person name="Ogino H."/>
            <person name="Ochi H."/>
            <person name="Hellsten U."/>
            <person name="Lyons J.B."/>
            <person name="Simakov O."/>
            <person name="Putnam N."/>
            <person name="Stites J."/>
            <person name="Kuroki Y."/>
            <person name="Tanaka T."/>
            <person name="Michiue T."/>
            <person name="Watanabe M."/>
            <person name="Bogdanovic O."/>
            <person name="Lister R."/>
            <person name="Georgiou G."/>
            <person name="Paranjpe S.S."/>
            <person name="van Kruijsbergen I."/>
            <person name="Shu S."/>
            <person name="Carlson J."/>
            <person name="Kinoshita T."/>
            <person name="Ohta Y."/>
            <person name="Mawaribuchi S."/>
            <person name="Jenkins J."/>
            <person name="Grimwood J."/>
            <person name="Schmutz J."/>
            <person name="Mitros T."/>
            <person name="Mozaffari S.V."/>
            <person name="Suzuki Y."/>
            <person name="Haramoto Y."/>
            <person name="Yamamoto T.S."/>
            <person name="Takagi C."/>
            <person name="Heald R."/>
            <person name="Miller K."/>
            <person name="Haudenschild C."/>
            <person name="Kitzman J."/>
            <person name="Nakayama T."/>
            <person name="Izutsu Y."/>
            <person name="Robert J."/>
            <person name="Fortriede J."/>
            <person name="Burns K."/>
            <person name="Lotay V."/>
            <person name="Karimi K."/>
            <person name="Yasuoka Y."/>
            <person name="Dichmann D.S."/>
            <person name="Flajnik M.F."/>
            <person name="Houston D.W."/>
            <person name="Shendure J."/>
            <person name="DuPasquier L."/>
            <person name="Vize P.D."/>
            <person name="Zorn A.M."/>
            <person name="Ito M."/>
            <person name="Marcotte E.M."/>
            <person name="Wallingford J.B."/>
            <person name="Ito Y."/>
            <person name="Asashima M."/>
            <person name="Ueno N."/>
            <person name="Matsuda Y."/>
            <person name="Veenstra G.J."/>
            <person name="Fujiyama A."/>
            <person name="Harland R.M."/>
            <person name="Taira M."/>
            <person name="Rokhsar D.S."/>
        </authorList>
    </citation>
    <scope>NUCLEOTIDE SEQUENCE [LARGE SCALE GENOMIC DNA]</scope>
    <source>
        <strain evidence="3">J</strain>
    </source>
</reference>
<keyword evidence="1" id="KW-0732">Signal</keyword>
<dbReference type="Proteomes" id="UP000694892">
    <property type="component" value="Chromosome 1L"/>
</dbReference>